<organism evidence="2">
    <name type="scientific">Phaffia rhodozyma</name>
    <name type="common">Yeast</name>
    <name type="synonym">Xanthophyllomyces dendrorhous</name>
    <dbReference type="NCBI Taxonomy" id="264483"/>
    <lineage>
        <taxon>Eukaryota</taxon>
        <taxon>Fungi</taxon>
        <taxon>Dikarya</taxon>
        <taxon>Basidiomycota</taxon>
        <taxon>Agaricomycotina</taxon>
        <taxon>Tremellomycetes</taxon>
        <taxon>Cystofilobasidiales</taxon>
        <taxon>Mrakiaceae</taxon>
        <taxon>Phaffia</taxon>
    </lineage>
</organism>
<accession>A0A0F7SLW2</accession>
<name>A0A0F7SLW2_PHARH</name>
<dbReference type="EMBL" id="LN483142">
    <property type="protein sequence ID" value="CED83077.1"/>
    <property type="molecule type" value="Genomic_DNA"/>
</dbReference>
<evidence type="ECO:0000256" key="1">
    <source>
        <dbReference type="SAM" id="MobiDB-lite"/>
    </source>
</evidence>
<sequence>MSLAEAAQSRKERLDALRKRKAGGSSSADGLVQIKQRNFDPETRSAKKFSTADLPETIESAISGVAEQIVAEDELRRQEELNLLNIAPKRPNWDLKRDLDRINLKLKPATDEAIKSIIRERLGGSSKDTSKPIDLVSALDALGDMDDEDEIDGAKSDDE</sequence>
<dbReference type="PANTHER" id="PTHR31551">
    <property type="entry name" value="PRE-MRNA-SPLICING FACTOR CWF18"/>
    <property type="match status" value="1"/>
</dbReference>
<dbReference type="GO" id="GO:0071014">
    <property type="term" value="C:post-mRNA release spliceosomal complex"/>
    <property type="evidence" value="ECO:0007669"/>
    <property type="project" value="TreeGrafter"/>
</dbReference>
<feature type="region of interest" description="Disordered" evidence="1">
    <location>
        <begin position="1"/>
        <end position="37"/>
    </location>
</feature>
<feature type="compositionally biased region" description="Basic and acidic residues" evidence="1">
    <location>
        <begin position="8"/>
        <end position="17"/>
    </location>
</feature>
<reference evidence="2" key="1">
    <citation type="submission" date="2014-08" db="EMBL/GenBank/DDBJ databases">
        <authorList>
            <person name="Sharma Rahul"/>
            <person name="Thines Marco"/>
        </authorList>
    </citation>
    <scope>NUCLEOTIDE SEQUENCE</scope>
</reference>
<evidence type="ECO:0000313" key="2">
    <source>
        <dbReference type="EMBL" id="CED83077.1"/>
    </source>
</evidence>
<proteinExistence type="predicted"/>
<dbReference type="Pfam" id="PF08315">
    <property type="entry name" value="cwf18"/>
    <property type="match status" value="1"/>
</dbReference>
<dbReference type="PANTHER" id="PTHR31551:SF1">
    <property type="entry name" value="COILED-COIL DOMAIN-CONTAINING PROTEIN 12"/>
    <property type="match status" value="1"/>
</dbReference>
<feature type="region of interest" description="Disordered" evidence="1">
    <location>
        <begin position="139"/>
        <end position="159"/>
    </location>
</feature>
<dbReference type="GO" id="GO:0005684">
    <property type="term" value="C:U2-type spliceosomal complex"/>
    <property type="evidence" value="ECO:0007669"/>
    <property type="project" value="TreeGrafter"/>
</dbReference>
<dbReference type="AlphaFoldDB" id="A0A0F7SLW2"/>
<dbReference type="InterPro" id="IPR013169">
    <property type="entry name" value="mRNA_splic_Cwf18-like"/>
</dbReference>
<protein>
    <submittedName>
        <fullName evidence="2">Uncharacterized conserved protein</fullName>
    </submittedName>
</protein>